<organism evidence="2 3">
    <name type="scientific">Parathalassolituus penaei</name>
    <dbReference type="NCBI Taxonomy" id="2997323"/>
    <lineage>
        <taxon>Bacteria</taxon>
        <taxon>Pseudomonadati</taxon>
        <taxon>Pseudomonadota</taxon>
        <taxon>Gammaproteobacteria</taxon>
        <taxon>Oceanospirillales</taxon>
        <taxon>Oceanospirillaceae</taxon>
        <taxon>Parathalassolituus</taxon>
    </lineage>
</organism>
<name>A0A9X3IT69_9GAMM</name>
<dbReference type="Proteomes" id="UP001150830">
    <property type="component" value="Unassembled WGS sequence"/>
</dbReference>
<dbReference type="PIRSF" id="PIRSF009320">
    <property type="entry name" value="Nuc_binding_HP_1000"/>
    <property type="match status" value="1"/>
</dbReference>
<evidence type="ECO:0000313" key="3">
    <source>
        <dbReference type="Proteomes" id="UP001150830"/>
    </source>
</evidence>
<dbReference type="AlphaFoldDB" id="A0A9X3IT69"/>
<evidence type="ECO:0000259" key="1">
    <source>
        <dbReference type="Pfam" id="PF13614"/>
    </source>
</evidence>
<accession>A0A9X3IT69</accession>
<gene>
    <name evidence="2" type="ORF">OUO13_18525</name>
</gene>
<dbReference type="CDD" id="cd02042">
    <property type="entry name" value="ParAB_family"/>
    <property type="match status" value="1"/>
</dbReference>
<dbReference type="RefSeq" id="WP_283175675.1">
    <property type="nucleotide sequence ID" value="NZ_JAPNOA010000059.1"/>
</dbReference>
<dbReference type="SUPFAM" id="SSF52540">
    <property type="entry name" value="P-loop containing nucleoside triphosphate hydrolases"/>
    <property type="match status" value="1"/>
</dbReference>
<dbReference type="InterPro" id="IPR025669">
    <property type="entry name" value="AAA_dom"/>
</dbReference>
<dbReference type="PANTHER" id="PTHR13696:SF99">
    <property type="entry name" value="COBYRINIC ACID AC-DIAMIDE SYNTHASE"/>
    <property type="match status" value="1"/>
</dbReference>
<comment type="caution">
    <text evidence="2">The sequence shown here is derived from an EMBL/GenBank/DDBJ whole genome shotgun (WGS) entry which is preliminary data.</text>
</comment>
<evidence type="ECO:0000313" key="2">
    <source>
        <dbReference type="EMBL" id="MCY0967177.1"/>
    </source>
</evidence>
<sequence>MAAFQLKGGVGKTTSAVNLAALAAREGMRTLLWDLDPQGAASWILGVDAERKQDKIWSAGKPIGRYIQRSRYDRLDVLPADLSLRHFNDSVVDRESALLQMKEAIDRLGEDYELLILDCPPMLSPQIEGVLQAVDYLLVPIEPSILSIRAYQQCREHLDWVKKRQWLPFVTLIDRRKAAHVEWVRETAPTMPELLSTVITHSASAERMLEDREPIVCSQPYVPLSRNYEALWATVCERTGMRAPQAERQ</sequence>
<dbReference type="InterPro" id="IPR050678">
    <property type="entry name" value="DNA_Partitioning_ATPase"/>
</dbReference>
<proteinExistence type="predicted"/>
<dbReference type="Gene3D" id="3.40.50.300">
    <property type="entry name" value="P-loop containing nucleotide triphosphate hydrolases"/>
    <property type="match status" value="1"/>
</dbReference>
<reference evidence="2" key="1">
    <citation type="submission" date="2022-11" db="EMBL/GenBank/DDBJ databases">
        <title>Parathalassolutuus dongxingensis gen. nov., sp. nov., a novel member of family Oceanospirillaceae isolated from a coastal shrimp pond in Guangxi, China.</title>
        <authorList>
            <person name="Chen H."/>
        </authorList>
    </citation>
    <scope>NUCLEOTIDE SEQUENCE</scope>
    <source>
        <strain evidence="2">G-43</strain>
    </source>
</reference>
<keyword evidence="3" id="KW-1185">Reference proteome</keyword>
<dbReference type="PANTHER" id="PTHR13696">
    <property type="entry name" value="P-LOOP CONTAINING NUCLEOSIDE TRIPHOSPHATE HYDROLASE"/>
    <property type="match status" value="1"/>
</dbReference>
<dbReference type="Pfam" id="PF13614">
    <property type="entry name" value="AAA_31"/>
    <property type="match status" value="1"/>
</dbReference>
<protein>
    <submittedName>
        <fullName evidence="2">ParA family protein</fullName>
    </submittedName>
</protein>
<feature type="domain" description="AAA" evidence="1">
    <location>
        <begin position="4"/>
        <end position="164"/>
    </location>
</feature>
<dbReference type="EMBL" id="JAPNOA010000059">
    <property type="protein sequence ID" value="MCY0967177.1"/>
    <property type="molecule type" value="Genomic_DNA"/>
</dbReference>
<dbReference type="InterPro" id="IPR027417">
    <property type="entry name" value="P-loop_NTPase"/>
</dbReference>